<keyword evidence="3" id="KW-1185">Reference proteome</keyword>
<proteinExistence type="predicted"/>
<accession>A0ABP8NJB4</accession>
<dbReference type="PANTHER" id="PTHR39419">
    <property type="entry name" value="SLL0814 PROTEIN"/>
    <property type="match status" value="1"/>
</dbReference>
<dbReference type="EMBL" id="BAABHD010000083">
    <property type="protein sequence ID" value="GAA4468293.1"/>
    <property type="molecule type" value="Genomic_DNA"/>
</dbReference>
<evidence type="ECO:0008006" key="4">
    <source>
        <dbReference type="Google" id="ProtNLM"/>
    </source>
</evidence>
<feature type="transmembrane region" description="Helical" evidence="1">
    <location>
        <begin position="132"/>
        <end position="153"/>
    </location>
</feature>
<comment type="caution">
    <text evidence="2">The sequence shown here is derived from an EMBL/GenBank/DDBJ whole genome shotgun (WGS) entry which is preliminary data.</text>
</comment>
<feature type="transmembrane region" description="Helical" evidence="1">
    <location>
        <begin position="65"/>
        <end position="89"/>
    </location>
</feature>
<feature type="transmembrane region" description="Helical" evidence="1">
    <location>
        <begin position="12"/>
        <end position="32"/>
    </location>
</feature>
<keyword evidence="1" id="KW-1133">Transmembrane helix</keyword>
<feature type="transmembrane region" description="Helical" evidence="1">
    <location>
        <begin position="101"/>
        <end position="120"/>
    </location>
</feature>
<dbReference type="InterPro" id="IPR007354">
    <property type="entry name" value="CruF-like"/>
</dbReference>
<organism evidence="2 3">
    <name type="scientific">Nibrella saemangeumensis</name>
    <dbReference type="NCBI Taxonomy" id="1084526"/>
    <lineage>
        <taxon>Bacteria</taxon>
        <taxon>Pseudomonadati</taxon>
        <taxon>Bacteroidota</taxon>
        <taxon>Cytophagia</taxon>
        <taxon>Cytophagales</taxon>
        <taxon>Spirosomataceae</taxon>
        <taxon>Nibrella</taxon>
    </lineage>
</organism>
<keyword evidence="1" id="KW-0812">Transmembrane</keyword>
<feature type="transmembrane region" description="Helical" evidence="1">
    <location>
        <begin position="38"/>
        <end position="58"/>
    </location>
</feature>
<gene>
    <name evidence="2" type="ORF">GCM10023189_53350</name>
</gene>
<feature type="transmembrane region" description="Helical" evidence="1">
    <location>
        <begin position="197"/>
        <end position="218"/>
    </location>
</feature>
<dbReference type="RefSeq" id="WP_345248897.1">
    <property type="nucleotide sequence ID" value="NZ_BAABHD010000083.1"/>
</dbReference>
<evidence type="ECO:0000313" key="2">
    <source>
        <dbReference type="EMBL" id="GAA4468293.1"/>
    </source>
</evidence>
<dbReference type="PANTHER" id="PTHR39419:SF1">
    <property type="entry name" value="SLL0814 PROTEIN"/>
    <property type="match status" value="1"/>
</dbReference>
<keyword evidence="1" id="KW-0472">Membrane</keyword>
<dbReference type="Proteomes" id="UP001501175">
    <property type="component" value="Unassembled WGS sequence"/>
</dbReference>
<reference evidence="3" key="1">
    <citation type="journal article" date="2019" name="Int. J. Syst. Evol. Microbiol.">
        <title>The Global Catalogue of Microorganisms (GCM) 10K type strain sequencing project: providing services to taxonomists for standard genome sequencing and annotation.</title>
        <authorList>
            <consortium name="The Broad Institute Genomics Platform"/>
            <consortium name="The Broad Institute Genome Sequencing Center for Infectious Disease"/>
            <person name="Wu L."/>
            <person name="Ma J."/>
        </authorList>
    </citation>
    <scope>NUCLEOTIDE SEQUENCE [LARGE SCALE GENOMIC DNA]</scope>
    <source>
        <strain evidence="3">JCM 17927</strain>
    </source>
</reference>
<feature type="transmembrane region" description="Helical" evidence="1">
    <location>
        <begin position="173"/>
        <end position="190"/>
    </location>
</feature>
<evidence type="ECO:0000256" key="1">
    <source>
        <dbReference type="SAM" id="Phobius"/>
    </source>
</evidence>
<dbReference type="Pfam" id="PF04240">
    <property type="entry name" value="Caroten_synth"/>
    <property type="match status" value="1"/>
</dbReference>
<protein>
    <recommendedName>
        <fullName evidence="4">Carotenoid biosynthesis protein</fullName>
    </recommendedName>
</protein>
<sequence length="221" mass="24746">MTSTVASADRYYPVIATVLTLAYLAGIVGLQLPALEPFFRPLIPVNLAASLALLLLYHTDWRPSFLFYAGLAVLTGFFVEVLGVHTGYIFGQYAYGSGLGYHLWAVPPVIGLNWLTLSYCCGTVCDRLPFPVYMKAIAAATLMVGLDIFIEPVAIRLDFWTWFGQPVPLRNYLGWWFVSLALLAVWYGLPFQKKNKLAALLLLLQFVFFVGHNLIFLLQSR</sequence>
<evidence type="ECO:0000313" key="3">
    <source>
        <dbReference type="Proteomes" id="UP001501175"/>
    </source>
</evidence>
<name>A0ABP8NJB4_9BACT</name>